<feature type="compositionally biased region" description="Basic and acidic residues" evidence="1">
    <location>
        <begin position="177"/>
        <end position="207"/>
    </location>
</feature>
<keyword evidence="2" id="KW-0812">Transmembrane</keyword>
<dbReference type="Proteomes" id="UP000018936">
    <property type="component" value="Unassembled WGS sequence"/>
</dbReference>
<keyword evidence="2" id="KW-0472">Membrane</keyword>
<feature type="transmembrane region" description="Helical" evidence="2">
    <location>
        <begin position="55"/>
        <end position="75"/>
    </location>
</feature>
<comment type="caution">
    <text evidence="3">The sequence shown here is derived from an EMBL/GenBank/DDBJ whole genome shotgun (WGS) entry which is preliminary data.</text>
</comment>
<gene>
    <name evidence="3" type="primary">Srst</name>
    <name evidence="3" type="ORF">L345_13226</name>
</gene>
<keyword evidence="2" id="KW-1133">Transmembrane helix</keyword>
<proteinExistence type="predicted"/>
<feature type="compositionally biased region" description="Basic and acidic residues" evidence="1">
    <location>
        <begin position="247"/>
        <end position="261"/>
    </location>
</feature>
<feature type="region of interest" description="Disordered" evidence="1">
    <location>
        <begin position="177"/>
        <end position="311"/>
    </location>
</feature>
<feature type="compositionally biased region" description="Basic and acidic residues" evidence="1">
    <location>
        <begin position="270"/>
        <end position="296"/>
    </location>
</feature>
<name>V8NHL5_OPHHA</name>
<evidence type="ECO:0000256" key="1">
    <source>
        <dbReference type="SAM" id="MobiDB-lite"/>
    </source>
</evidence>
<keyword evidence="4" id="KW-1185">Reference proteome</keyword>
<feature type="non-terminal residue" evidence="3">
    <location>
        <position position="1"/>
    </location>
</feature>
<accession>V8NHL5</accession>
<sequence length="311" mass="34971">MTHRLFLPELHGSGVSFGVGATDPMGSKEPLYPMWGKGAPDVKNALRRDAFVGRLLLSLGVCASVCLCVCVCVFARRRPGARAILGTKDHDGVHHLCTPRRSVYGACRFFISREHFKASLGVSVFVSGFGQLYLKEFSIIKRDSKERLPACLFANGHSRERNHGEVYCVLKKKEGSKERKSEGRKGKGEIDKKEGKGEIEKEGRSMDVTEGVRGGWMGRKEGRMEGRKSRCEREEGKKAGGRKGRIKQREEGREGRKEKDGRRRGKGRTKGKEEKKGGREVKKGREGERGRKEGWKSRRGREGRKEGRKER</sequence>
<dbReference type="AlphaFoldDB" id="V8NHL5"/>
<protein>
    <submittedName>
        <fullName evidence="3">Octapeptide-repeat protein T2</fullName>
    </submittedName>
</protein>
<reference evidence="3 4" key="1">
    <citation type="journal article" date="2013" name="Proc. Natl. Acad. Sci. U.S.A.">
        <title>The king cobra genome reveals dynamic gene evolution and adaptation in the snake venom system.</title>
        <authorList>
            <person name="Vonk F.J."/>
            <person name="Casewell N.R."/>
            <person name="Henkel C.V."/>
            <person name="Heimberg A.M."/>
            <person name="Jansen H.J."/>
            <person name="McCleary R.J."/>
            <person name="Kerkkamp H.M."/>
            <person name="Vos R.A."/>
            <person name="Guerreiro I."/>
            <person name="Calvete J.J."/>
            <person name="Wuster W."/>
            <person name="Woods A.E."/>
            <person name="Logan J.M."/>
            <person name="Harrison R.A."/>
            <person name="Castoe T.A."/>
            <person name="de Koning A.P."/>
            <person name="Pollock D.D."/>
            <person name="Yandell M."/>
            <person name="Calderon D."/>
            <person name="Renjifo C."/>
            <person name="Currier R.B."/>
            <person name="Salgado D."/>
            <person name="Pla D."/>
            <person name="Sanz L."/>
            <person name="Hyder A.S."/>
            <person name="Ribeiro J.M."/>
            <person name="Arntzen J.W."/>
            <person name="van den Thillart G.E."/>
            <person name="Boetzer M."/>
            <person name="Pirovano W."/>
            <person name="Dirks R.P."/>
            <person name="Spaink H.P."/>
            <person name="Duboule D."/>
            <person name="McGlinn E."/>
            <person name="Kini R.M."/>
            <person name="Richardson M.K."/>
        </authorList>
    </citation>
    <scope>NUCLEOTIDE SEQUENCE</scope>
    <source>
        <tissue evidence="3">Blood</tissue>
    </source>
</reference>
<evidence type="ECO:0000313" key="3">
    <source>
        <dbReference type="EMBL" id="ETE61032.1"/>
    </source>
</evidence>
<organism evidence="3 4">
    <name type="scientific">Ophiophagus hannah</name>
    <name type="common">King cobra</name>
    <name type="synonym">Naja hannah</name>
    <dbReference type="NCBI Taxonomy" id="8665"/>
    <lineage>
        <taxon>Eukaryota</taxon>
        <taxon>Metazoa</taxon>
        <taxon>Chordata</taxon>
        <taxon>Craniata</taxon>
        <taxon>Vertebrata</taxon>
        <taxon>Euteleostomi</taxon>
        <taxon>Lepidosauria</taxon>
        <taxon>Squamata</taxon>
        <taxon>Bifurcata</taxon>
        <taxon>Unidentata</taxon>
        <taxon>Episquamata</taxon>
        <taxon>Toxicofera</taxon>
        <taxon>Serpentes</taxon>
        <taxon>Colubroidea</taxon>
        <taxon>Elapidae</taxon>
        <taxon>Elapinae</taxon>
        <taxon>Ophiophagus</taxon>
    </lineage>
</organism>
<feature type="compositionally biased region" description="Basic and acidic residues" evidence="1">
    <location>
        <begin position="218"/>
        <end position="238"/>
    </location>
</feature>
<dbReference type="EMBL" id="AZIM01004214">
    <property type="protein sequence ID" value="ETE61032.1"/>
    <property type="molecule type" value="Genomic_DNA"/>
</dbReference>
<evidence type="ECO:0000313" key="4">
    <source>
        <dbReference type="Proteomes" id="UP000018936"/>
    </source>
</evidence>
<evidence type="ECO:0000256" key="2">
    <source>
        <dbReference type="SAM" id="Phobius"/>
    </source>
</evidence>